<sequence>MEDIYLFAITFDGVPDVLVLYEDEYKYYVKLPLLNDEITNIEIGNLKPFGMKEFELGKFLEHDKSSLLSFLKSDNNQLVTTYRINKDNLDLFGVVMNDRDLIYNFVNKELIGERKLKMDDEYRFVHSQENFHNKHFNVLNVRSFTIQSVMENLISTSIIDE</sequence>
<dbReference type="AlphaFoldDB" id="A0A9Q0MHR0"/>
<organism evidence="1 2">
    <name type="scientific">Blomia tropicalis</name>
    <name type="common">Mite</name>
    <dbReference type="NCBI Taxonomy" id="40697"/>
    <lineage>
        <taxon>Eukaryota</taxon>
        <taxon>Metazoa</taxon>
        <taxon>Ecdysozoa</taxon>
        <taxon>Arthropoda</taxon>
        <taxon>Chelicerata</taxon>
        <taxon>Arachnida</taxon>
        <taxon>Acari</taxon>
        <taxon>Acariformes</taxon>
        <taxon>Sarcoptiformes</taxon>
        <taxon>Astigmata</taxon>
        <taxon>Glycyphagoidea</taxon>
        <taxon>Echimyopodidae</taxon>
        <taxon>Blomia</taxon>
    </lineage>
</organism>
<accession>A0A9Q0MHR0</accession>
<proteinExistence type="predicted"/>
<evidence type="ECO:0000313" key="1">
    <source>
        <dbReference type="EMBL" id="KAJ6225724.1"/>
    </source>
</evidence>
<reference evidence="1" key="1">
    <citation type="submission" date="2022-12" db="EMBL/GenBank/DDBJ databases">
        <title>Genome assemblies of Blomia tropicalis.</title>
        <authorList>
            <person name="Cui Y."/>
        </authorList>
    </citation>
    <scope>NUCLEOTIDE SEQUENCE</scope>
    <source>
        <tissue evidence="1">Adult mites</tissue>
    </source>
</reference>
<dbReference type="Proteomes" id="UP001142055">
    <property type="component" value="Chromosome 1"/>
</dbReference>
<comment type="caution">
    <text evidence="1">The sequence shown here is derived from an EMBL/GenBank/DDBJ whole genome shotgun (WGS) entry which is preliminary data.</text>
</comment>
<evidence type="ECO:0000313" key="2">
    <source>
        <dbReference type="Proteomes" id="UP001142055"/>
    </source>
</evidence>
<name>A0A9Q0MHR0_BLOTA</name>
<gene>
    <name evidence="1" type="ORF">RDWZM_004269</name>
</gene>
<dbReference type="EMBL" id="JAPWDV010000001">
    <property type="protein sequence ID" value="KAJ6225724.1"/>
    <property type="molecule type" value="Genomic_DNA"/>
</dbReference>
<protein>
    <submittedName>
        <fullName evidence="1">Uncharacterized protein</fullName>
    </submittedName>
</protein>
<keyword evidence="2" id="KW-1185">Reference proteome</keyword>